<organism evidence="1 2">
    <name type="scientific">Steinernema glaseri</name>
    <dbReference type="NCBI Taxonomy" id="37863"/>
    <lineage>
        <taxon>Eukaryota</taxon>
        <taxon>Metazoa</taxon>
        <taxon>Ecdysozoa</taxon>
        <taxon>Nematoda</taxon>
        <taxon>Chromadorea</taxon>
        <taxon>Rhabditida</taxon>
        <taxon>Tylenchina</taxon>
        <taxon>Panagrolaimomorpha</taxon>
        <taxon>Strongyloidoidea</taxon>
        <taxon>Steinernematidae</taxon>
        <taxon>Steinernema</taxon>
    </lineage>
</organism>
<proteinExistence type="predicted"/>
<dbReference type="Proteomes" id="UP000095287">
    <property type="component" value="Unplaced"/>
</dbReference>
<dbReference type="AlphaFoldDB" id="A0A1I7ZYC4"/>
<sequence length="68" mass="7803">MSGLFEQLMEQFAEVATVFHDKIVGKTTDTHVNEDLKELESADVSEEGEQKIEQLEDEDFVTHDFKLT</sequence>
<evidence type="ECO:0000313" key="2">
    <source>
        <dbReference type="WBParaSite" id="L893_g30985.t1"/>
    </source>
</evidence>
<dbReference type="WBParaSite" id="L893_g30985.t1">
    <property type="protein sequence ID" value="L893_g30985.t1"/>
    <property type="gene ID" value="L893_g30985"/>
</dbReference>
<keyword evidence="1" id="KW-1185">Reference proteome</keyword>
<protein>
    <submittedName>
        <fullName evidence="2">Signal recognition particle-docking protein FtsY</fullName>
    </submittedName>
</protein>
<accession>A0A1I7ZYC4</accession>
<reference evidence="2" key="1">
    <citation type="submission" date="2016-11" db="UniProtKB">
        <authorList>
            <consortium name="WormBaseParasite"/>
        </authorList>
    </citation>
    <scope>IDENTIFICATION</scope>
</reference>
<name>A0A1I7ZYC4_9BILA</name>
<evidence type="ECO:0000313" key="1">
    <source>
        <dbReference type="Proteomes" id="UP000095287"/>
    </source>
</evidence>